<keyword evidence="1" id="KW-0677">Repeat</keyword>
<evidence type="ECO:0000313" key="5">
    <source>
        <dbReference type="Proteomes" id="UP001596289"/>
    </source>
</evidence>
<sequence length="221" mass="24738">MIILQKTSKDLWAKGDKQGAVKVLVAAIEKTPAQLDNYLELAAYLNALKDTQQAEKLLQSALVRFPDNQDLLYSLGTTYYAAGDYAKALTQFQQVTLPRLENDKLYMLASTYYAQQDYAHALAFAVTAQQHEPQRTDVNLLVGDLFLALGDFSHAATYYGQVLTQEPKSAAANFKVGLARLAQGLSNEAYFEKAKQLDAAYFAQEKHRLSDIERYLKAQQK</sequence>
<keyword evidence="5" id="KW-1185">Reference proteome</keyword>
<proteinExistence type="predicted"/>
<organism evidence="4 5">
    <name type="scientific">Loigolactobacillus jiayinensis</name>
    <dbReference type="NCBI Taxonomy" id="2486016"/>
    <lineage>
        <taxon>Bacteria</taxon>
        <taxon>Bacillati</taxon>
        <taxon>Bacillota</taxon>
        <taxon>Bacilli</taxon>
        <taxon>Lactobacillales</taxon>
        <taxon>Lactobacillaceae</taxon>
        <taxon>Loigolactobacillus</taxon>
    </lineage>
</organism>
<accession>A0ABW1RCX8</accession>
<dbReference type="Proteomes" id="UP001596289">
    <property type="component" value="Unassembled WGS sequence"/>
</dbReference>
<dbReference type="RefSeq" id="WP_386699578.1">
    <property type="nucleotide sequence ID" value="NZ_JBHSSL010000052.1"/>
</dbReference>
<feature type="repeat" description="TPR" evidence="3">
    <location>
        <begin position="69"/>
        <end position="102"/>
    </location>
</feature>
<gene>
    <name evidence="4" type="ORF">ACFQGP_09070</name>
</gene>
<protein>
    <submittedName>
        <fullName evidence="4">Tetratricopeptide repeat protein</fullName>
    </submittedName>
</protein>
<evidence type="ECO:0000256" key="3">
    <source>
        <dbReference type="PROSITE-ProRule" id="PRU00339"/>
    </source>
</evidence>
<dbReference type="Gene3D" id="1.25.40.10">
    <property type="entry name" value="Tetratricopeptide repeat domain"/>
    <property type="match status" value="2"/>
</dbReference>
<dbReference type="SUPFAM" id="SSF48452">
    <property type="entry name" value="TPR-like"/>
    <property type="match status" value="1"/>
</dbReference>
<dbReference type="InterPro" id="IPR011990">
    <property type="entry name" value="TPR-like_helical_dom_sf"/>
</dbReference>
<dbReference type="PANTHER" id="PTHR45586">
    <property type="entry name" value="TPR REPEAT-CONTAINING PROTEIN PA4667"/>
    <property type="match status" value="1"/>
</dbReference>
<dbReference type="InterPro" id="IPR051012">
    <property type="entry name" value="CellSynth/LPSAsmb/PSIAsmb"/>
</dbReference>
<evidence type="ECO:0000256" key="2">
    <source>
        <dbReference type="ARBA" id="ARBA00022803"/>
    </source>
</evidence>
<comment type="caution">
    <text evidence="4">The sequence shown here is derived from an EMBL/GenBank/DDBJ whole genome shotgun (WGS) entry which is preliminary data.</text>
</comment>
<dbReference type="Pfam" id="PF14559">
    <property type="entry name" value="TPR_19"/>
    <property type="match status" value="1"/>
</dbReference>
<evidence type="ECO:0000313" key="4">
    <source>
        <dbReference type="EMBL" id="MFC6170725.1"/>
    </source>
</evidence>
<dbReference type="SMART" id="SM00028">
    <property type="entry name" value="TPR"/>
    <property type="match status" value="4"/>
</dbReference>
<dbReference type="EMBL" id="JBHSSL010000052">
    <property type="protein sequence ID" value="MFC6170725.1"/>
    <property type="molecule type" value="Genomic_DNA"/>
</dbReference>
<dbReference type="InterPro" id="IPR019734">
    <property type="entry name" value="TPR_rpt"/>
</dbReference>
<feature type="repeat" description="TPR" evidence="3">
    <location>
        <begin position="136"/>
        <end position="169"/>
    </location>
</feature>
<evidence type="ECO:0000256" key="1">
    <source>
        <dbReference type="ARBA" id="ARBA00022737"/>
    </source>
</evidence>
<reference evidence="5" key="1">
    <citation type="journal article" date="2019" name="Int. J. Syst. Evol. Microbiol.">
        <title>The Global Catalogue of Microorganisms (GCM) 10K type strain sequencing project: providing services to taxonomists for standard genome sequencing and annotation.</title>
        <authorList>
            <consortium name="The Broad Institute Genomics Platform"/>
            <consortium name="The Broad Institute Genome Sequencing Center for Infectious Disease"/>
            <person name="Wu L."/>
            <person name="Ma J."/>
        </authorList>
    </citation>
    <scope>NUCLEOTIDE SEQUENCE [LARGE SCALE GENOMIC DNA]</scope>
    <source>
        <strain evidence="5">CCM 8904</strain>
    </source>
</reference>
<keyword evidence="2 3" id="KW-0802">TPR repeat</keyword>
<dbReference type="Pfam" id="PF13432">
    <property type="entry name" value="TPR_16"/>
    <property type="match status" value="1"/>
</dbReference>
<dbReference type="PROSITE" id="PS50005">
    <property type="entry name" value="TPR"/>
    <property type="match status" value="2"/>
</dbReference>
<name>A0ABW1RCX8_9LACO</name>
<dbReference type="PANTHER" id="PTHR45586:SF1">
    <property type="entry name" value="LIPOPOLYSACCHARIDE ASSEMBLY PROTEIN B"/>
    <property type="match status" value="1"/>
</dbReference>